<dbReference type="Proteomes" id="UP000749559">
    <property type="component" value="Unassembled WGS sequence"/>
</dbReference>
<accession>A0A8J1TBN3</accession>
<evidence type="ECO:0000256" key="3">
    <source>
        <dbReference type="ARBA" id="ARBA00023004"/>
    </source>
</evidence>
<dbReference type="GO" id="GO:0020037">
    <property type="term" value="F:heme binding"/>
    <property type="evidence" value="ECO:0007669"/>
    <property type="project" value="InterPro"/>
</dbReference>
<dbReference type="EMBL" id="CAIIXF020000011">
    <property type="protein sequence ID" value="CAH1799435.1"/>
    <property type="molecule type" value="Genomic_DNA"/>
</dbReference>
<dbReference type="GO" id="GO:0004497">
    <property type="term" value="F:monooxygenase activity"/>
    <property type="evidence" value="ECO:0007669"/>
    <property type="project" value="InterPro"/>
</dbReference>
<keyword evidence="5" id="KW-1185">Reference proteome</keyword>
<dbReference type="GO" id="GO:0005506">
    <property type="term" value="F:iron ion binding"/>
    <property type="evidence" value="ECO:0007669"/>
    <property type="project" value="InterPro"/>
</dbReference>
<dbReference type="Gene3D" id="1.10.630.10">
    <property type="entry name" value="Cytochrome P450"/>
    <property type="match status" value="1"/>
</dbReference>
<dbReference type="Pfam" id="PF00067">
    <property type="entry name" value="p450"/>
    <property type="match status" value="1"/>
</dbReference>
<evidence type="ECO:0000313" key="5">
    <source>
        <dbReference type="Proteomes" id="UP000749559"/>
    </source>
</evidence>
<proteinExistence type="inferred from homology"/>
<dbReference type="AlphaFoldDB" id="A0A8J1TBN3"/>
<keyword evidence="2" id="KW-0479">Metal-binding</keyword>
<name>A0A8J1TBN3_OWEFU</name>
<dbReference type="InterPro" id="IPR002401">
    <property type="entry name" value="Cyt_P450_E_grp-I"/>
</dbReference>
<dbReference type="InterPro" id="IPR050182">
    <property type="entry name" value="Cytochrome_P450_fam2"/>
</dbReference>
<dbReference type="SUPFAM" id="SSF48264">
    <property type="entry name" value="Cytochrome P450"/>
    <property type="match status" value="1"/>
</dbReference>
<gene>
    <name evidence="4" type="ORF">OFUS_LOCUS23446</name>
</gene>
<organism evidence="4 5">
    <name type="scientific">Owenia fusiformis</name>
    <name type="common">Polychaete worm</name>
    <dbReference type="NCBI Taxonomy" id="6347"/>
    <lineage>
        <taxon>Eukaryota</taxon>
        <taxon>Metazoa</taxon>
        <taxon>Spiralia</taxon>
        <taxon>Lophotrochozoa</taxon>
        <taxon>Annelida</taxon>
        <taxon>Polychaeta</taxon>
        <taxon>Sedentaria</taxon>
        <taxon>Canalipalpata</taxon>
        <taxon>Sabellida</taxon>
        <taxon>Oweniida</taxon>
        <taxon>Oweniidae</taxon>
        <taxon>Owenia</taxon>
    </lineage>
</organism>
<dbReference type="InterPro" id="IPR036396">
    <property type="entry name" value="Cyt_P450_sf"/>
</dbReference>
<evidence type="ECO:0000256" key="2">
    <source>
        <dbReference type="ARBA" id="ARBA00022723"/>
    </source>
</evidence>
<comment type="caution">
    <text evidence="4">The sequence shown here is derived from an EMBL/GenBank/DDBJ whole genome shotgun (WGS) entry which is preliminary data.</text>
</comment>
<comment type="similarity">
    <text evidence="1">Belongs to the cytochrome P450 family.</text>
</comment>
<dbReference type="GO" id="GO:0016705">
    <property type="term" value="F:oxidoreductase activity, acting on paired donors, with incorporation or reduction of molecular oxygen"/>
    <property type="evidence" value="ECO:0007669"/>
    <property type="project" value="InterPro"/>
</dbReference>
<protein>
    <submittedName>
        <fullName evidence="4">Uncharacterized protein</fullName>
    </submittedName>
</protein>
<evidence type="ECO:0000256" key="1">
    <source>
        <dbReference type="ARBA" id="ARBA00010617"/>
    </source>
</evidence>
<feature type="non-terminal residue" evidence="4">
    <location>
        <position position="145"/>
    </location>
</feature>
<dbReference type="PRINTS" id="PR00463">
    <property type="entry name" value="EP450I"/>
</dbReference>
<reference evidence="4" key="1">
    <citation type="submission" date="2022-03" db="EMBL/GenBank/DDBJ databases">
        <authorList>
            <person name="Martin C."/>
        </authorList>
    </citation>
    <scope>NUCLEOTIDE SEQUENCE</scope>
</reference>
<dbReference type="OrthoDB" id="9903536at2759"/>
<keyword evidence="3" id="KW-0408">Iron</keyword>
<dbReference type="PANTHER" id="PTHR24300">
    <property type="entry name" value="CYTOCHROME P450 508A4-RELATED"/>
    <property type="match status" value="1"/>
</dbReference>
<dbReference type="InterPro" id="IPR001128">
    <property type="entry name" value="Cyt_P450"/>
</dbReference>
<sequence length="145" mass="16327">AGILTTQVVISAFLQLMILHPEVQTRLQCEIDSVVGASRAPSIEDRDAMPVLQANIHEILRYVSHVPIAVPHKTTVDTSIGGYDIPKSTQVWMNLFSMHHDENMFECLTNHGVTNLRDGWMIQDNCCRLKKEIKSFPLEQVAECV</sequence>
<evidence type="ECO:0000313" key="4">
    <source>
        <dbReference type="EMBL" id="CAH1799435.1"/>
    </source>
</evidence>